<gene>
    <name evidence="2" type="ORF">DPMN_075907</name>
</gene>
<reference evidence="2" key="1">
    <citation type="journal article" date="2019" name="bioRxiv">
        <title>The Genome of the Zebra Mussel, Dreissena polymorpha: A Resource for Invasive Species Research.</title>
        <authorList>
            <person name="McCartney M.A."/>
            <person name="Auch B."/>
            <person name="Kono T."/>
            <person name="Mallez S."/>
            <person name="Zhang Y."/>
            <person name="Obille A."/>
            <person name="Becker A."/>
            <person name="Abrahante J.E."/>
            <person name="Garbe J."/>
            <person name="Badalamenti J.P."/>
            <person name="Herman A."/>
            <person name="Mangelson H."/>
            <person name="Liachko I."/>
            <person name="Sullivan S."/>
            <person name="Sone E.D."/>
            <person name="Koren S."/>
            <person name="Silverstein K.A.T."/>
            <person name="Beckman K.B."/>
            <person name="Gohl D.M."/>
        </authorList>
    </citation>
    <scope>NUCLEOTIDE SEQUENCE</scope>
    <source>
        <strain evidence="2">Duluth1</strain>
        <tissue evidence="2">Whole animal</tissue>
    </source>
</reference>
<protein>
    <submittedName>
        <fullName evidence="2">Uncharacterized protein</fullName>
    </submittedName>
</protein>
<dbReference type="AlphaFoldDB" id="A0A9D3YJ27"/>
<feature type="region of interest" description="Disordered" evidence="1">
    <location>
        <begin position="65"/>
        <end position="87"/>
    </location>
</feature>
<feature type="compositionally biased region" description="Low complexity" evidence="1">
    <location>
        <begin position="65"/>
        <end position="74"/>
    </location>
</feature>
<dbReference type="Proteomes" id="UP000828390">
    <property type="component" value="Unassembled WGS sequence"/>
</dbReference>
<sequence length="87" mass="9829">MYIDSDPSTFNFDECETTQRSQKFNKCYFWQRVLSISIKCPGVCIVSPSNGSHCEVKRDTTKAAAGEEQASSSAKIIPRLSRQSERF</sequence>
<accession>A0A9D3YJ27</accession>
<proteinExistence type="predicted"/>
<evidence type="ECO:0000256" key="1">
    <source>
        <dbReference type="SAM" id="MobiDB-lite"/>
    </source>
</evidence>
<dbReference type="EMBL" id="JAIWYP010000015">
    <property type="protein sequence ID" value="KAH3700926.1"/>
    <property type="molecule type" value="Genomic_DNA"/>
</dbReference>
<name>A0A9D3YJ27_DREPO</name>
<organism evidence="2 3">
    <name type="scientific">Dreissena polymorpha</name>
    <name type="common">Zebra mussel</name>
    <name type="synonym">Mytilus polymorpha</name>
    <dbReference type="NCBI Taxonomy" id="45954"/>
    <lineage>
        <taxon>Eukaryota</taxon>
        <taxon>Metazoa</taxon>
        <taxon>Spiralia</taxon>
        <taxon>Lophotrochozoa</taxon>
        <taxon>Mollusca</taxon>
        <taxon>Bivalvia</taxon>
        <taxon>Autobranchia</taxon>
        <taxon>Heteroconchia</taxon>
        <taxon>Euheterodonta</taxon>
        <taxon>Imparidentia</taxon>
        <taxon>Neoheterodontei</taxon>
        <taxon>Myida</taxon>
        <taxon>Dreissenoidea</taxon>
        <taxon>Dreissenidae</taxon>
        <taxon>Dreissena</taxon>
    </lineage>
</organism>
<reference evidence="2" key="2">
    <citation type="submission" date="2020-11" db="EMBL/GenBank/DDBJ databases">
        <authorList>
            <person name="McCartney M.A."/>
            <person name="Auch B."/>
            <person name="Kono T."/>
            <person name="Mallez S."/>
            <person name="Becker A."/>
            <person name="Gohl D.M."/>
            <person name="Silverstein K.A.T."/>
            <person name="Koren S."/>
            <person name="Bechman K.B."/>
            <person name="Herman A."/>
            <person name="Abrahante J.E."/>
            <person name="Garbe J."/>
        </authorList>
    </citation>
    <scope>NUCLEOTIDE SEQUENCE</scope>
    <source>
        <strain evidence="2">Duluth1</strain>
        <tissue evidence="2">Whole animal</tissue>
    </source>
</reference>
<keyword evidence="3" id="KW-1185">Reference proteome</keyword>
<comment type="caution">
    <text evidence="2">The sequence shown here is derived from an EMBL/GenBank/DDBJ whole genome shotgun (WGS) entry which is preliminary data.</text>
</comment>
<evidence type="ECO:0000313" key="2">
    <source>
        <dbReference type="EMBL" id="KAH3700926.1"/>
    </source>
</evidence>
<evidence type="ECO:0000313" key="3">
    <source>
        <dbReference type="Proteomes" id="UP000828390"/>
    </source>
</evidence>